<keyword evidence="2" id="KW-0285">Flavoprotein</keyword>
<name>A0ABQ4U4A3_9HYPH</name>
<dbReference type="PANTHER" id="PTHR10851:SF3">
    <property type="entry name" value="PYRIDOXINE_PYRIDOXAMINE 5'-PHOSPHATE OXIDASE 2"/>
    <property type="match status" value="1"/>
</dbReference>
<reference evidence="6" key="1">
    <citation type="journal article" date="2021" name="Front. Microbiol.">
        <title>Comprehensive Comparative Genomics and Phenotyping of Methylobacterium Species.</title>
        <authorList>
            <person name="Alessa O."/>
            <person name="Ogura Y."/>
            <person name="Fujitani Y."/>
            <person name="Takami H."/>
            <person name="Hayashi T."/>
            <person name="Sahin N."/>
            <person name="Tani A."/>
        </authorList>
    </citation>
    <scope>NUCLEOTIDE SEQUENCE</scope>
    <source>
        <strain evidence="6">DSM 23632</strain>
    </source>
</reference>
<evidence type="ECO:0000256" key="4">
    <source>
        <dbReference type="ARBA" id="ARBA00023002"/>
    </source>
</evidence>
<gene>
    <name evidence="6" type="primary">pdxH_2</name>
    <name evidence="6" type="ORF">MPOCJGCO_3284</name>
</gene>
<dbReference type="InterPro" id="IPR000659">
    <property type="entry name" value="Pyridox_Oxase"/>
</dbReference>
<evidence type="ECO:0000256" key="3">
    <source>
        <dbReference type="ARBA" id="ARBA00022643"/>
    </source>
</evidence>
<evidence type="ECO:0000259" key="5">
    <source>
        <dbReference type="Pfam" id="PF12766"/>
    </source>
</evidence>
<dbReference type="InterPro" id="IPR024624">
    <property type="entry name" value="Pyridox_Oxase_Alr4036_FMN-bd"/>
</dbReference>
<feature type="domain" description="Pyridoxamine 5'-phosphate oxidase Alr4036 family FMN-binding" evidence="5">
    <location>
        <begin position="27"/>
        <end position="108"/>
    </location>
</feature>
<comment type="cofactor">
    <cofactor evidence="1">
        <name>FMN</name>
        <dbReference type="ChEBI" id="CHEBI:58210"/>
    </cofactor>
</comment>
<evidence type="ECO:0000256" key="1">
    <source>
        <dbReference type="ARBA" id="ARBA00001917"/>
    </source>
</evidence>
<organism evidence="6 7">
    <name type="scientific">Methylobacterium trifolii</name>
    <dbReference type="NCBI Taxonomy" id="1003092"/>
    <lineage>
        <taxon>Bacteria</taxon>
        <taxon>Pseudomonadati</taxon>
        <taxon>Pseudomonadota</taxon>
        <taxon>Alphaproteobacteria</taxon>
        <taxon>Hyphomicrobiales</taxon>
        <taxon>Methylobacteriaceae</taxon>
        <taxon>Methylobacterium</taxon>
    </lineage>
</organism>
<protein>
    <submittedName>
        <fullName evidence="6">Pyridoxine/pyridoxamine 5'-phosphate oxidase</fullName>
    </submittedName>
</protein>
<keyword evidence="7" id="KW-1185">Reference proteome</keyword>
<reference evidence="6" key="2">
    <citation type="submission" date="2021-08" db="EMBL/GenBank/DDBJ databases">
        <authorList>
            <person name="Tani A."/>
            <person name="Ola A."/>
            <person name="Ogura Y."/>
            <person name="Katsura K."/>
            <person name="Hayashi T."/>
        </authorList>
    </citation>
    <scope>NUCLEOTIDE SEQUENCE</scope>
    <source>
        <strain evidence="6">DSM 23632</strain>
    </source>
</reference>
<evidence type="ECO:0000256" key="2">
    <source>
        <dbReference type="ARBA" id="ARBA00022630"/>
    </source>
</evidence>
<dbReference type="Gene3D" id="2.30.110.10">
    <property type="entry name" value="Electron Transport, Fmn-binding Protein, Chain A"/>
    <property type="match status" value="1"/>
</dbReference>
<comment type="caution">
    <text evidence="6">The sequence shown here is derived from an EMBL/GenBank/DDBJ whole genome shotgun (WGS) entry which is preliminary data.</text>
</comment>
<keyword evidence="3" id="KW-0288">FMN</keyword>
<dbReference type="SUPFAM" id="SSF50475">
    <property type="entry name" value="FMN-binding split barrel"/>
    <property type="match status" value="1"/>
</dbReference>
<keyword evidence="4" id="KW-0560">Oxidoreductase</keyword>
<dbReference type="InterPro" id="IPR012349">
    <property type="entry name" value="Split_barrel_FMN-bd"/>
</dbReference>
<dbReference type="Proteomes" id="UP001055057">
    <property type="component" value="Unassembled WGS sequence"/>
</dbReference>
<accession>A0ABQ4U4A3</accession>
<dbReference type="Pfam" id="PF12766">
    <property type="entry name" value="Pyridox_oxase_2"/>
    <property type="match status" value="1"/>
</dbReference>
<dbReference type="PANTHER" id="PTHR10851">
    <property type="entry name" value="PYRIDOXINE-5-PHOSPHATE OXIDASE"/>
    <property type="match status" value="1"/>
</dbReference>
<dbReference type="RefSeq" id="WP_238183734.1">
    <property type="nucleotide sequence ID" value="NZ_BPRB01000193.1"/>
</dbReference>
<proteinExistence type="predicted"/>
<dbReference type="EMBL" id="BPRB01000193">
    <property type="protein sequence ID" value="GJE61163.1"/>
    <property type="molecule type" value="Genomic_DNA"/>
</dbReference>
<evidence type="ECO:0000313" key="7">
    <source>
        <dbReference type="Proteomes" id="UP001055057"/>
    </source>
</evidence>
<sequence>MSRDPLPAFYDDLDASLAELWRLLADGVGRNGSAFHTPALATVDGAGRPRLRTVVLRAADSAAGTLRFHCDRRSDKAREIGRAPLCALQGYDAAAKVQIRVEGEATLHTDDAIADAAWAAAQAMSRVAYGGEPGPGTALPSGDAYVLPDPEAAVTLGRPNFCAVGVRATRLDFLYLDRRGHRRAGWRRDGAVWTGSWLAP</sequence>
<evidence type="ECO:0000313" key="6">
    <source>
        <dbReference type="EMBL" id="GJE61163.1"/>
    </source>
</evidence>